<keyword evidence="4" id="KW-1185">Reference proteome</keyword>
<dbReference type="InterPro" id="IPR037143">
    <property type="entry name" value="4-PPantetheinyl_Trfase_dom_sf"/>
</dbReference>
<dbReference type="Pfam" id="PF01648">
    <property type="entry name" value="ACPS"/>
    <property type="match status" value="1"/>
</dbReference>
<reference evidence="3 4" key="1">
    <citation type="journal article" date="2019" name="PLoS ONE">
        <title>Pup mortality in New Zealand sea lions (Phocarctos hookeri) at Enderby Island, Auckland Islands, 2013-18.</title>
        <authorList>
            <person name="Michael S.A."/>
            <person name="Hayman D.T.S."/>
            <person name="Gray R."/>
            <person name="Zhang J."/>
            <person name="Rogers L."/>
            <person name="Roe W.D."/>
        </authorList>
    </citation>
    <scope>NUCLEOTIDE SEQUENCE [LARGE SCALE GENOMIC DNA]</scope>
    <source>
        <strain evidence="3 4">SM868</strain>
    </source>
</reference>
<feature type="domain" description="4'-phosphopantetheinyl transferase" evidence="2">
    <location>
        <begin position="161"/>
        <end position="214"/>
    </location>
</feature>
<dbReference type="Proteomes" id="UP000442109">
    <property type="component" value="Unassembled WGS sequence"/>
</dbReference>
<evidence type="ECO:0000256" key="1">
    <source>
        <dbReference type="ARBA" id="ARBA00022679"/>
    </source>
</evidence>
<evidence type="ECO:0000313" key="3">
    <source>
        <dbReference type="EMBL" id="MUG31886.1"/>
    </source>
</evidence>
<proteinExistence type="predicted"/>
<dbReference type="InterPro" id="IPR008278">
    <property type="entry name" value="4-PPantetheinyl_Trfase_dom"/>
</dbReference>
<dbReference type="GO" id="GO:0008897">
    <property type="term" value="F:holo-[acyl-carrier-protein] synthase activity"/>
    <property type="evidence" value="ECO:0007669"/>
    <property type="project" value="InterPro"/>
</dbReference>
<dbReference type="GO" id="GO:0000287">
    <property type="term" value="F:magnesium ion binding"/>
    <property type="evidence" value="ECO:0007669"/>
    <property type="project" value="InterPro"/>
</dbReference>
<dbReference type="EMBL" id="WFKQ01000002">
    <property type="protein sequence ID" value="MUG31886.1"/>
    <property type="molecule type" value="Genomic_DNA"/>
</dbReference>
<name>A0A844LYY7_9GAMM</name>
<protein>
    <submittedName>
        <fullName evidence="3">4'-phosphopantetheinyl transferase superfamily protein</fullName>
    </submittedName>
</protein>
<evidence type="ECO:0000313" key="4">
    <source>
        <dbReference type="Proteomes" id="UP000442109"/>
    </source>
</evidence>
<organism evidence="3 4">
    <name type="scientific">Psychrobacter sanguinis</name>
    <dbReference type="NCBI Taxonomy" id="861445"/>
    <lineage>
        <taxon>Bacteria</taxon>
        <taxon>Pseudomonadati</taxon>
        <taxon>Pseudomonadota</taxon>
        <taxon>Gammaproteobacteria</taxon>
        <taxon>Moraxellales</taxon>
        <taxon>Moraxellaceae</taxon>
        <taxon>Psychrobacter</taxon>
    </lineage>
</organism>
<comment type="caution">
    <text evidence="3">The sequence shown here is derived from an EMBL/GenBank/DDBJ whole genome shotgun (WGS) entry which is preliminary data.</text>
</comment>
<dbReference type="Gene3D" id="3.90.470.20">
    <property type="entry name" value="4'-phosphopantetheinyl transferase domain"/>
    <property type="match status" value="2"/>
</dbReference>
<accession>A0A844LYY7</accession>
<evidence type="ECO:0000259" key="2">
    <source>
        <dbReference type="Pfam" id="PF01648"/>
    </source>
</evidence>
<dbReference type="SUPFAM" id="SSF56214">
    <property type="entry name" value="4'-phosphopantetheinyl transferase"/>
    <property type="match status" value="1"/>
</dbReference>
<dbReference type="AlphaFoldDB" id="A0A844LYY7"/>
<dbReference type="OrthoDB" id="6657592at2"/>
<sequence>MPSNTFYDKPSLALYDTQFWGINPQGQPCAVDDKKACVWIASSFFDATLSSASYNHLSKPSEKTTLHTLQKQAVRQLFHKLLNQLSIANECVNNKIDRQTTATCNLGIVDNRGAIPPQTALNTKLSLDESRYPYRLQPLGHTVSFSHSQNTVACALSTVGAIGIDIEQNPIPTKIGQRFFSHDEQSWLQQLPITEQQQALNLLWMLKEAHGKYQVAASATTANLMHALGVDLLLPAQALIDMAQPPNALSLASVHHASNNSIESSRQYLYHPRHAWAVVYDMGLAS</sequence>
<gene>
    <name evidence="3" type="ORF">GB996_03665</name>
</gene>
<keyword evidence="1 3" id="KW-0808">Transferase</keyword>
<dbReference type="RefSeq" id="WP_155586877.1">
    <property type="nucleotide sequence ID" value="NZ_WFKQ01000002.1"/>
</dbReference>